<dbReference type="Proteomes" id="UP001320170">
    <property type="component" value="Unassembled WGS sequence"/>
</dbReference>
<evidence type="ECO:0000313" key="2">
    <source>
        <dbReference type="EMBL" id="MCE3532679.1"/>
    </source>
</evidence>
<dbReference type="EMBL" id="JAJTND010000004">
    <property type="protein sequence ID" value="MCE3532679.1"/>
    <property type="molecule type" value="Genomic_DNA"/>
</dbReference>
<feature type="transmembrane region" description="Helical" evidence="1">
    <location>
        <begin position="164"/>
        <end position="186"/>
    </location>
</feature>
<name>A0ABS8X7H8_9GAMM</name>
<feature type="transmembrane region" description="Helical" evidence="1">
    <location>
        <begin position="98"/>
        <end position="118"/>
    </location>
</feature>
<keyword evidence="1" id="KW-1133">Transmembrane helix</keyword>
<proteinExistence type="predicted"/>
<keyword evidence="1" id="KW-0812">Transmembrane</keyword>
<organism evidence="2 3">
    <name type="scientific">Legionella resiliens</name>
    <dbReference type="NCBI Taxonomy" id="2905958"/>
    <lineage>
        <taxon>Bacteria</taxon>
        <taxon>Pseudomonadati</taxon>
        <taxon>Pseudomonadota</taxon>
        <taxon>Gammaproteobacteria</taxon>
        <taxon>Legionellales</taxon>
        <taxon>Legionellaceae</taxon>
        <taxon>Legionella</taxon>
    </lineage>
</organism>
<feature type="transmembrane region" description="Helical" evidence="1">
    <location>
        <begin position="24"/>
        <end position="42"/>
    </location>
</feature>
<keyword evidence="1" id="KW-0472">Membrane</keyword>
<comment type="caution">
    <text evidence="2">The sequence shown here is derived from an EMBL/GenBank/DDBJ whole genome shotgun (WGS) entry which is preliminary data.</text>
</comment>
<gene>
    <name evidence="2" type="ORF">LXO92_09840</name>
</gene>
<sequence length="187" mass="21246">MLHLIFDRYWDICLLKESPENTPYSITRMVLSAFLLALLMAVEWDYAYFNSTEKMINSSGEMINNVFTSISLIISYVIYTYLVLFVKGLTPRLVQTVTSLYCINIIIHILIIPLLIIGPYLSLVNLRNPLFLFIGILYLFLSLGLSVWQIVITAHIYKFALNTTAIQSVLAAFGLIAVNILTISLLQ</sequence>
<evidence type="ECO:0000313" key="3">
    <source>
        <dbReference type="Proteomes" id="UP001320170"/>
    </source>
</evidence>
<feature type="transmembrane region" description="Helical" evidence="1">
    <location>
        <begin position="130"/>
        <end position="152"/>
    </location>
</feature>
<accession>A0ABS8X7H8</accession>
<feature type="transmembrane region" description="Helical" evidence="1">
    <location>
        <begin position="63"/>
        <end position="86"/>
    </location>
</feature>
<reference evidence="2 3" key="1">
    <citation type="journal article" date="2024" name="Pathogens">
        <title>Characterization of a Novel Species of Legionella Isolated from a Healthcare Facility: Legionella resiliens sp. nov.</title>
        <authorList>
            <person name="Cristino S."/>
            <person name="Pascale M.R."/>
            <person name="Marino F."/>
            <person name="Derelitto C."/>
            <person name="Salaris S."/>
            <person name="Orsini M."/>
            <person name="Squarzoni S."/>
            <person name="Grottola A."/>
            <person name="Girolamini L."/>
        </authorList>
    </citation>
    <scope>NUCLEOTIDE SEQUENCE [LARGE SCALE GENOMIC DNA]</scope>
    <source>
        <strain evidence="2 3">8cVS16</strain>
    </source>
</reference>
<protein>
    <recommendedName>
        <fullName evidence="4">Yip1 domain-containing protein</fullName>
    </recommendedName>
</protein>
<dbReference type="RefSeq" id="WP_182352501.1">
    <property type="nucleotide sequence ID" value="NZ_JAJSPM010000005.1"/>
</dbReference>
<evidence type="ECO:0008006" key="4">
    <source>
        <dbReference type="Google" id="ProtNLM"/>
    </source>
</evidence>
<keyword evidence="3" id="KW-1185">Reference proteome</keyword>
<evidence type="ECO:0000256" key="1">
    <source>
        <dbReference type="SAM" id="Phobius"/>
    </source>
</evidence>